<comment type="similarity">
    <text evidence="3">Belongs to the peptidase M24B family.</text>
</comment>
<dbReference type="SUPFAM" id="SSF53092">
    <property type="entry name" value="Creatinase/prolidase N-terminal domain"/>
    <property type="match status" value="1"/>
</dbReference>
<dbReference type="Gene3D" id="3.40.350.10">
    <property type="entry name" value="Creatinase/prolidase N-terminal domain"/>
    <property type="match status" value="1"/>
</dbReference>
<proteinExistence type="inferred from homology"/>
<evidence type="ECO:0000259" key="5">
    <source>
        <dbReference type="Pfam" id="PF01321"/>
    </source>
</evidence>
<dbReference type="GO" id="GO:0016787">
    <property type="term" value="F:hydrolase activity"/>
    <property type="evidence" value="ECO:0007669"/>
    <property type="project" value="UniProtKB-KW"/>
</dbReference>
<dbReference type="PROSITE" id="PS00491">
    <property type="entry name" value="PROLINE_PEPTIDASE"/>
    <property type="match status" value="1"/>
</dbReference>
<comment type="caution">
    <text evidence="6">The sequence shown here is derived from an EMBL/GenBank/DDBJ whole genome shotgun (WGS) entry which is preliminary data.</text>
</comment>
<dbReference type="InterPro" id="IPR050659">
    <property type="entry name" value="Peptidase_M24B"/>
</dbReference>
<dbReference type="InterPro" id="IPR001131">
    <property type="entry name" value="Peptidase_M24B_aminopep-P_CS"/>
</dbReference>
<dbReference type="InterPro" id="IPR029149">
    <property type="entry name" value="Creatin/AminoP/Spt16_N"/>
</dbReference>
<dbReference type="SUPFAM" id="SSF55920">
    <property type="entry name" value="Creatinase/aminopeptidase"/>
    <property type="match status" value="1"/>
</dbReference>
<dbReference type="PANTHER" id="PTHR46112">
    <property type="entry name" value="AMINOPEPTIDASE"/>
    <property type="match status" value="1"/>
</dbReference>
<feature type="domain" description="Peptidase M24" evidence="4">
    <location>
        <begin position="131"/>
        <end position="332"/>
    </location>
</feature>
<evidence type="ECO:0000313" key="6">
    <source>
        <dbReference type="EMBL" id="HIV86000.1"/>
    </source>
</evidence>
<dbReference type="InterPro" id="IPR000994">
    <property type="entry name" value="Pept_M24"/>
</dbReference>
<dbReference type="CDD" id="cd01092">
    <property type="entry name" value="APP-like"/>
    <property type="match status" value="1"/>
</dbReference>
<evidence type="ECO:0000256" key="3">
    <source>
        <dbReference type="RuleBase" id="RU000590"/>
    </source>
</evidence>
<dbReference type="InterPro" id="IPR036005">
    <property type="entry name" value="Creatinase/aminopeptidase-like"/>
</dbReference>
<dbReference type="Proteomes" id="UP000824162">
    <property type="component" value="Unassembled WGS sequence"/>
</dbReference>
<reference evidence="6" key="2">
    <citation type="submission" date="2021-04" db="EMBL/GenBank/DDBJ databases">
        <authorList>
            <person name="Gilroy R."/>
        </authorList>
    </citation>
    <scope>NUCLEOTIDE SEQUENCE</scope>
    <source>
        <strain evidence="6">5790</strain>
    </source>
</reference>
<dbReference type="GO" id="GO:0046872">
    <property type="term" value="F:metal ion binding"/>
    <property type="evidence" value="ECO:0007669"/>
    <property type="project" value="UniProtKB-KW"/>
</dbReference>
<organism evidence="6 7">
    <name type="scientific">Candidatus Monoglobus merdigallinarum</name>
    <dbReference type="NCBI Taxonomy" id="2838698"/>
    <lineage>
        <taxon>Bacteria</taxon>
        <taxon>Bacillati</taxon>
        <taxon>Bacillota</taxon>
        <taxon>Clostridia</taxon>
        <taxon>Monoglobales</taxon>
        <taxon>Monoglobaceae</taxon>
        <taxon>Monoglobus</taxon>
    </lineage>
</organism>
<dbReference type="AlphaFoldDB" id="A0A9D1PQW0"/>
<evidence type="ECO:0000256" key="1">
    <source>
        <dbReference type="ARBA" id="ARBA00022723"/>
    </source>
</evidence>
<dbReference type="Pfam" id="PF00557">
    <property type="entry name" value="Peptidase_M24"/>
    <property type="match status" value="1"/>
</dbReference>
<dbReference type="InterPro" id="IPR000587">
    <property type="entry name" value="Creatinase_N"/>
</dbReference>
<dbReference type="EMBL" id="DXIJ01000087">
    <property type="protein sequence ID" value="HIV86000.1"/>
    <property type="molecule type" value="Genomic_DNA"/>
</dbReference>
<evidence type="ECO:0000313" key="7">
    <source>
        <dbReference type="Proteomes" id="UP000824162"/>
    </source>
</evidence>
<evidence type="ECO:0000256" key="2">
    <source>
        <dbReference type="ARBA" id="ARBA00022801"/>
    </source>
</evidence>
<gene>
    <name evidence="6" type="ORF">H9900_04235</name>
</gene>
<name>A0A9D1PQW0_9FIRM</name>
<evidence type="ECO:0000259" key="4">
    <source>
        <dbReference type="Pfam" id="PF00557"/>
    </source>
</evidence>
<accession>A0A9D1PQW0</accession>
<dbReference type="Pfam" id="PF01321">
    <property type="entry name" value="Creatinase_N"/>
    <property type="match status" value="1"/>
</dbReference>
<keyword evidence="1 3" id="KW-0479">Metal-binding</keyword>
<sequence length="350" mass="38064">MNKELRFDKFDAALITSPHNMRYYSGFSGGEGYVLAVPGGGHILVDSRYTLAAEEEARGGFEVHEFSAANPLHKLLKGLLKENNIGALGFEEDFMTVSEYNRLAESFPGLVPAAAEINRPRMIKTDEEVSLIARAEQIGVDAFKNALKYVREGVSELELAAELEYHMKSVGAENTSFDTIVLFGERSALPHGVPGGRKLRNGDFVLMDFGCVYKGYCSDMTRTFAFGSAGSEMRMVYETVRRAQEAGLEAIRAGVSGAAADSAARQIIQDCGFGRCFGHSLGHGVGLCIHEQPNLSPSSSVVLEENMIVSCEPGIYRQGFGGVRIEDLVCVKQDGSLNLTNLSKELLIIE</sequence>
<reference evidence="6" key="1">
    <citation type="journal article" date="2021" name="PeerJ">
        <title>Extensive microbial diversity within the chicken gut microbiome revealed by metagenomics and culture.</title>
        <authorList>
            <person name="Gilroy R."/>
            <person name="Ravi A."/>
            <person name="Getino M."/>
            <person name="Pursley I."/>
            <person name="Horton D.L."/>
            <person name="Alikhan N.F."/>
            <person name="Baker D."/>
            <person name="Gharbi K."/>
            <person name="Hall N."/>
            <person name="Watson M."/>
            <person name="Adriaenssens E.M."/>
            <person name="Foster-Nyarko E."/>
            <person name="Jarju S."/>
            <person name="Secka A."/>
            <person name="Antonio M."/>
            <person name="Oren A."/>
            <person name="Chaudhuri R.R."/>
            <person name="La Ragione R."/>
            <person name="Hildebrand F."/>
            <person name="Pallen M.J."/>
        </authorList>
    </citation>
    <scope>NUCLEOTIDE SEQUENCE</scope>
    <source>
        <strain evidence="6">5790</strain>
    </source>
</reference>
<feature type="domain" description="Creatinase N-terminal" evidence="5">
    <location>
        <begin position="4"/>
        <end position="123"/>
    </location>
</feature>
<dbReference type="PANTHER" id="PTHR46112:SF3">
    <property type="entry name" value="AMINOPEPTIDASE YPDF"/>
    <property type="match status" value="1"/>
</dbReference>
<protein>
    <submittedName>
        <fullName evidence="6">Xaa-Pro peptidase family protein</fullName>
    </submittedName>
</protein>
<keyword evidence="2" id="KW-0378">Hydrolase</keyword>
<dbReference type="Gene3D" id="3.90.230.10">
    <property type="entry name" value="Creatinase/methionine aminopeptidase superfamily"/>
    <property type="match status" value="1"/>
</dbReference>